<sequence>MADIQQTLGLSKEEAEEIRERVRKEWDTCSHTGARSHAGAWERGEPTMGVARALRGEFPDRPPAADGVSGASPDKPPADKPISPSPQTRKPTRVALPLTIASLAVIGVGSWYYVSKESHHPPVPSISDAGGSRLARSTPATQPLVTTIPLSQQGLLGFSARDGKNRQTSAQPIVRSNVSGDTVTIDGKPMDSTPMPIP</sequence>
<evidence type="ECO:0000313" key="2">
    <source>
        <dbReference type="EMBL" id="VFJ53398.1"/>
    </source>
</evidence>
<feature type="region of interest" description="Disordered" evidence="1">
    <location>
        <begin position="118"/>
        <end position="198"/>
    </location>
</feature>
<accession>A0A450SJ25</accession>
<feature type="compositionally biased region" description="Polar residues" evidence="1">
    <location>
        <begin position="166"/>
        <end position="182"/>
    </location>
</feature>
<evidence type="ECO:0000256" key="1">
    <source>
        <dbReference type="SAM" id="MobiDB-lite"/>
    </source>
</evidence>
<feature type="region of interest" description="Disordered" evidence="1">
    <location>
        <begin position="30"/>
        <end position="93"/>
    </location>
</feature>
<organism evidence="2">
    <name type="scientific">Candidatus Kentrum sp. FW</name>
    <dbReference type="NCBI Taxonomy" id="2126338"/>
    <lineage>
        <taxon>Bacteria</taxon>
        <taxon>Pseudomonadati</taxon>
        <taxon>Pseudomonadota</taxon>
        <taxon>Gammaproteobacteria</taxon>
        <taxon>Candidatus Kentrum</taxon>
    </lineage>
</organism>
<proteinExistence type="predicted"/>
<name>A0A450SJ25_9GAMM</name>
<reference evidence="2" key="1">
    <citation type="submission" date="2019-02" db="EMBL/GenBank/DDBJ databases">
        <authorList>
            <person name="Gruber-Vodicka R. H."/>
            <person name="Seah K. B. B."/>
        </authorList>
    </citation>
    <scope>NUCLEOTIDE SEQUENCE</scope>
    <source>
        <strain evidence="2">BECK_BZ15</strain>
    </source>
</reference>
<gene>
    <name evidence="2" type="ORF">BECKFW1821A_GA0114235_104211</name>
</gene>
<feature type="compositionally biased region" description="Polar residues" evidence="1">
    <location>
        <begin position="138"/>
        <end position="154"/>
    </location>
</feature>
<dbReference type="AlphaFoldDB" id="A0A450SJ25"/>
<dbReference type="EMBL" id="CAADEW010000042">
    <property type="protein sequence ID" value="VFJ53398.1"/>
    <property type="molecule type" value="Genomic_DNA"/>
</dbReference>
<protein>
    <submittedName>
        <fullName evidence="2">Uncharacterized protein</fullName>
    </submittedName>
</protein>